<dbReference type="Proteomes" id="UP000245783">
    <property type="component" value="Unassembled WGS sequence"/>
</dbReference>
<protein>
    <submittedName>
        <fullName evidence="6">Uncharacterized protein</fullName>
    </submittedName>
</protein>
<keyword evidence="4" id="KW-0503">Monooxygenase</keyword>
<dbReference type="EMBL" id="KZ819360">
    <property type="protein sequence ID" value="PWN44615.1"/>
    <property type="molecule type" value="Genomic_DNA"/>
</dbReference>
<evidence type="ECO:0000256" key="3">
    <source>
        <dbReference type="ARBA" id="ARBA00023002"/>
    </source>
</evidence>
<evidence type="ECO:0000256" key="1">
    <source>
        <dbReference type="ARBA" id="ARBA00022630"/>
    </source>
</evidence>
<dbReference type="RefSeq" id="XP_025371775.1">
    <property type="nucleotide sequence ID" value="XM_025516894.1"/>
</dbReference>
<proteinExistence type="predicted"/>
<keyword evidence="7" id="KW-1185">Reference proteome</keyword>
<feature type="region of interest" description="Disordered" evidence="5">
    <location>
        <begin position="1"/>
        <end position="20"/>
    </location>
</feature>
<sequence length="200" mass="21956">MVRQPYDWIDANNPHLPQEEDDVQTSLCKVASLLPEGKRDATRLRSILLQGDVNHKSVIRRFMITPLDVAGGITFNEDNSKTGIVVIKDARLAISPFAGEGVNKAMADSADLCDALLSTALHEFHEKVLPRNQEAAEISEFNARMFLPAAEEGKSTDPKEVLQQLSASFASRGPPLDDAGDQDGEAKKAAFQWSKDAIRR</sequence>
<organism evidence="6 7">
    <name type="scientific">Ceraceosorus guamensis</name>
    <dbReference type="NCBI Taxonomy" id="1522189"/>
    <lineage>
        <taxon>Eukaryota</taxon>
        <taxon>Fungi</taxon>
        <taxon>Dikarya</taxon>
        <taxon>Basidiomycota</taxon>
        <taxon>Ustilaginomycotina</taxon>
        <taxon>Exobasidiomycetes</taxon>
        <taxon>Ceraceosorales</taxon>
        <taxon>Ceraceosoraceae</taxon>
        <taxon>Ceraceosorus</taxon>
    </lineage>
</organism>
<gene>
    <name evidence="6" type="ORF">IE81DRAFT_364878</name>
</gene>
<feature type="region of interest" description="Disordered" evidence="5">
    <location>
        <begin position="165"/>
        <end position="200"/>
    </location>
</feature>
<dbReference type="PANTHER" id="PTHR46972:SF1">
    <property type="entry name" value="FAD DEPENDENT OXIDOREDUCTASE DOMAIN-CONTAINING PROTEIN"/>
    <property type="match status" value="1"/>
</dbReference>
<evidence type="ECO:0000256" key="4">
    <source>
        <dbReference type="ARBA" id="ARBA00023033"/>
    </source>
</evidence>
<dbReference type="GO" id="GO:0004497">
    <property type="term" value="F:monooxygenase activity"/>
    <property type="evidence" value="ECO:0007669"/>
    <property type="project" value="UniProtKB-KW"/>
</dbReference>
<dbReference type="SUPFAM" id="SSF51905">
    <property type="entry name" value="FAD/NAD(P)-binding domain"/>
    <property type="match status" value="1"/>
</dbReference>
<evidence type="ECO:0000313" key="6">
    <source>
        <dbReference type="EMBL" id="PWN44615.1"/>
    </source>
</evidence>
<accession>A0A316WAE5</accession>
<evidence type="ECO:0000256" key="5">
    <source>
        <dbReference type="SAM" id="MobiDB-lite"/>
    </source>
</evidence>
<dbReference type="OrthoDB" id="655030at2759"/>
<dbReference type="Gene3D" id="3.50.50.60">
    <property type="entry name" value="FAD/NAD(P)-binding domain"/>
    <property type="match status" value="1"/>
</dbReference>
<dbReference type="InParanoid" id="A0A316WAE5"/>
<name>A0A316WAE5_9BASI</name>
<dbReference type="AlphaFoldDB" id="A0A316WAE5"/>
<evidence type="ECO:0000313" key="7">
    <source>
        <dbReference type="Proteomes" id="UP000245783"/>
    </source>
</evidence>
<evidence type="ECO:0000256" key="2">
    <source>
        <dbReference type="ARBA" id="ARBA00022827"/>
    </source>
</evidence>
<keyword evidence="1" id="KW-0285">Flavoprotein</keyword>
<keyword evidence="3" id="KW-0560">Oxidoreductase</keyword>
<dbReference type="PANTHER" id="PTHR46972">
    <property type="entry name" value="MONOOXYGENASE ASQM-RELATED"/>
    <property type="match status" value="1"/>
</dbReference>
<reference evidence="6 7" key="1">
    <citation type="journal article" date="2018" name="Mol. Biol. Evol.">
        <title>Broad Genomic Sampling Reveals a Smut Pathogenic Ancestry of the Fungal Clade Ustilaginomycotina.</title>
        <authorList>
            <person name="Kijpornyongpan T."/>
            <person name="Mondo S.J."/>
            <person name="Barry K."/>
            <person name="Sandor L."/>
            <person name="Lee J."/>
            <person name="Lipzen A."/>
            <person name="Pangilinan J."/>
            <person name="LaButti K."/>
            <person name="Hainaut M."/>
            <person name="Henrissat B."/>
            <person name="Grigoriev I.V."/>
            <person name="Spatafora J.W."/>
            <person name="Aime M.C."/>
        </authorList>
    </citation>
    <scope>NUCLEOTIDE SEQUENCE [LARGE SCALE GENOMIC DNA]</scope>
    <source>
        <strain evidence="6 7">MCA 4658</strain>
    </source>
</reference>
<keyword evidence="2" id="KW-0274">FAD</keyword>
<dbReference type="InterPro" id="IPR036188">
    <property type="entry name" value="FAD/NAD-bd_sf"/>
</dbReference>
<dbReference type="GeneID" id="37038764"/>